<evidence type="ECO:0000313" key="3">
    <source>
        <dbReference type="Proteomes" id="UP000570595"/>
    </source>
</evidence>
<gene>
    <name evidence="1" type="ORF">FOL46_005963</name>
    <name evidence="2" type="ORF">FOZ61_007944</name>
</gene>
<evidence type="ECO:0000313" key="2">
    <source>
        <dbReference type="EMBL" id="KAF4667695.1"/>
    </source>
</evidence>
<protein>
    <submittedName>
        <fullName evidence="1">Uncharacterized protein</fullName>
    </submittedName>
</protein>
<dbReference type="AlphaFoldDB" id="A0A7J6LNI2"/>
<organism evidence="1 4">
    <name type="scientific">Perkinsus olseni</name>
    <name type="common">Perkinsus atlanticus</name>
    <dbReference type="NCBI Taxonomy" id="32597"/>
    <lineage>
        <taxon>Eukaryota</taxon>
        <taxon>Sar</taxon>
        <taxon>Alveolata</taxon>
        <taxon>Perkinsozoa</taxon>
        <taxon>Perkinsea</taxon>
        <taxon>Perkinsida</taxon>
        <taxon>Perkinsidae</taxon>
        <taxon>Perkinsus</taxon>
    </lineage>
</organism>
<reference evidence="3 4" key="1">
    <citation type="submission" date="2020-04" db="EMBL/GenBank/DDBJ databases">
        <title>Perkinsus olseni comparative genomics.</title>
        <authorList>
            <person name="Bogema D.R."/>
        </authorList>
    </citation>
    <scope>NUCLEOTIDE SEQUENCE [LARGE SCALE GENOMIC DNA]</scope>
    <source>
        <strain evidence="2">ATCC PRA-179</strain>
        <strain evidence="1">ATCC PRA-31</strain>
    </source>
</reference>
<dbReference type="Proteomes" id="UP000572268">
    <property type="component" value="Unassembled WGS sequence"/>
</dbReference>
<dbReference type="Proteomes" id="UP000570595">
    <property type="component" value="Unassembled WGS sequence"/>
</dbReference>
<dbReference type="EMBL" id="JABANN010000374">
    <property type="protein sequence ID" value="KAF4660845.1"/>
    <property type="molecule type" value="Genomic_DNA"/>
</dbReference>
<evidence type="ECO:0000313" key="4">
    <source>
        <dbReference type="Proteomes" id="UP000572268"/>
    </source>
</evidence>
<evidence type="ECO:0000313" key="1">
    <source>
        <dbReference type="EMBL" id="KAF4660845.1"/>
    </source>
</evidence>
<comment type="caution">
    <text evidence="1">The sequence shown here is derived from an EMBL/GenBank/DDBJ whole genome shotgun (WGS) entry which is preliminary data.</text>
</comment>
<proteinExistence type="predicted"/>
<dbReference type="OrthoDB" id="10434465at2759"/>
<sequence>MTSLYRPEVLFANGNGGKYFLLPWRGAVEIKPEPIDWSIVGGVKFAPLEFQYTHSHLFITPVTEAGVFKCEAGETTYYEVELEHRAKSKFEHVARVNYTFDDQGRLWPRQAESEPTWRAKTLDEIGGIDKFYILQQRPQQLPKPGSAYLGRQGSLSLTLIFDEMSKVASASLEGDKVDHVRYYAVGRDLGALLAVAYTIGGEAHFLVLMEFDGERIANRENTFHDMYTIKLWDDIGAGMAIMADERPILPTGRLPPRGMQPPEFDSQGLVSEGLSPYRGREWLFGMGGDRQTEYFIVPIRPLQGDEGYRHVTDRVLVDDLTVVRWPYYNELAYTKPPTRATIHRIDHKGVTHYYEAFVDTSPHLRCFFGLHEWKYPVSEGQMEKPLKNRILSMNHPITKDLNRLCRRGHLVAHKGFNHMRGTVSDDEQAVSGNYTGVVGTDDLRLEFENRTVTRLGGSLLARDFDTIAYYPLLYVLVVAAYRTGPAGREGKVVVLRPSETRMIEYVRAHTPAGVFKLYSKQNLARWDTVWA</sequence>
<dbReference type="EMBL" id="JABAHT010000050">
    <property type="protein sequence ID" value="KAF4667695.1"/>
    <property type="molecule type" value="Genomic_DNA"/>
</dbReference>
<accession>A0A7J6LNI2</accession>
<name>A0A7J6LNI2_PEROL</name>